<dbReference type="OrthoDB" id="3267562at2"/>
<organism evidence="8 9">
    <name type="scientific">Peterkaempfera bronchialis</name>
    <dbReference type="NCBI Taxonomy" id="2126346"/>
    <lineage>
        <taxon>Bacteria</taxon>
        <taxon>Bacillati</taxon>
        <taxon>Actinomycetota</taxon>
        <taxon>Actinomycetes</taxon>
        <taxon>Kitasatosporales</taxon>
        <taxon>Streptomycetaceae</taxon>
        <taxon>Peterkaempfera</taxon>
    </lineage>
</organism>
<feature type="transmembrane region" description="Helical" evidence="6">
    <location>
        <begin position="234"/>
        <end position="267"/>
    </location>
</feature>
<dbReference type="RefSeq" id="WP_114914398.1">
    <property type="nucleotide sequence ID" value="NZ_CP031264.1"/>
</dbReference>
<keyword evidence="9" id="KW-1185">Reference proteome</keyword>
<dbReference type="PANTHER" id="PTHR35007:SF3">
    <property type="entry name" value="POSSIBLE CONSERVED ALANINE RICH MEMBRANE PROTEIN"/>
    <property type="match status" value="1"/>
</dbReference>
<name>A0A345SYL6_9ACTN</name>
<evidence type="ECO:0000256" key="3">
    <source>
        <dbReference type="ARBA" id="ARBA00022692"/>
    </source>
</evidence>
<accession>A0A345SYL6</accession>
<dbReference type="EMBL" id="CP031264">
    <property type="protein sequence ID" value="AXI78821.1"/>
    <property type="molecule type" value="Genomic_DNA"/>
</dbReference>
<evidence type="ECO:0000256" key="4">
    <source>
        <dbReference type="ARBA" id="ARBA00022989"/>
    </source>
</evidence>
<dbReference type="PANTHER" id="PTHR35007">
    <property type="entry name" value="INTEGRAL MEMBRANE PROTEIN-RELATED"/>
    <property type="match status" value="1"/>
</dbReference>
<evidence type="ECO:0000313" key="8">
    <source>
        <dbReference type="EMBL" id="AXI78821.1"/>
    </source>
</evidence>
<evidence type="ECO:0000313" key="9">
    <source>
        <dbReference type="Proteomes" id="UP000249340"/>
    </source>
</evidence>
<keyword evidence="2" id="KW-1003">Cell membrane</keyword>
<dbReference type="KEGG" id="stri:C7M71_016760"/>
<sequence length="269" mass="26894">MAAQVVVGAAAAGVCGLLCAAAAGRARRMARRRGAVLGRAVGSELRPLRPRPGRVRAAAQRLRAADRHSLRRLAPWAAGAGAALLVGGIPGALLGPVAGVALHRVLRRMPPAGAGAPAADHRLEAQLPLTAELLAACLGAAGVPSDAAEAVSRAVGSPMRDRLAAVAAELRLGADPADCWERLGDGCPALAPLGRCLARAGTSGAPPAATLARLAEEQRGAATRSATARTRRAGVLATAPLGVCFLPAFVLIGIVPVVSGLASAFLAPR</sequence>
<keyword evidence="5 6" id="KW-0472">Membrane</keyword>
<gene>
    <name evidence="8" type="ORF">C7M71_016760</name>
</gene>
<dbReference type="Pfam" id="PF00482">
    <property type="entry name" value="T2SSF"/>
    <property type="match status" value="1"/>
</dbReference>
<evidence type="ECO:0000256" key="2">
    <source>
        <dbReference type="ARBA" id="ARBA00022475"/>
    </source>
</evidence>
<proteinExistence type="predicted"/>
<evidence type="ECO:0000256" key="5">
    <source>
        <dbReference type="ARBA" id="ARBA00023136"/>
    </source>
</evidence>
<dbReference type="GO" id="GO:0005886">
    <property type="term" value="C:plasma membrane"/>
    <property type="evidence" value="ECO:0007669"/>
    <property type="project" value="UniProtKB-SubCell"/>
</dbReference>
<keyword evidence="4 6" id="KW-1133">Transmembrane helix</keyword>
<reference evidence="9" key="1">
    <citation type="submission" date="2018-07" db="EMBL/GenBank/DDBJ databases">
        <title>Streptacidiphilus bronchialis DSM 106435 chromosome.</title>
        <authorList>
            <person name="Batra D."/>
            <person name="Gulvik C.A."/>
        </authorList>
    </citation>
    <scope>NUCLEOTIDE SEQUENCE [LARGE SCALE GENOMIC DNA]</scope>
    <source>
        <strain evidence="9">DSM 106435</strain>
    </source>
</reference>
<evidence type="ECO:0000259" key="7">
    <source>
        <dbReference type="Pfam" id="PF00482"/>
    </source>
</evidence>
<keyword evidence="3 6" id="KW-0812">Transmembrane</keyword>
<evidence type="ECO:0000256" key="6">
    <source>
        <dbReference type="SAM" id="Phobius"/>
    </source>
</evidence>
<protein>
    <recommendedName>
        <fullName evidence="7">Type II secretion system protein GspF domain-containing protein</fullName>
    </recommendedName>
</protein>
<dbReference type="AlphaFoldDB" id="A0A345SYL6"/>
<dbReference type="Proteomes" id="UP000249340">
    <property type="component" value="Chromosome"/>
</dbReference>
<dbReference type="InterPro" id="IPR018076">
    <property type="entry name" value="T2SS_GspF_dom"/>
</dbReference>
<comment type="subcellular location">
    <subcellularLocation>
        <location evidence="1">Cell membrane</location>
        <topology evidence="1">Multi-pass membrane protein</topology>
    </subcellularLocation>
</comment>
<feature type="domain" description="Type II secretion system protein GspF" evidence="7">
    <location>
        <begin position="132"/>
        <end position="253"/>
    </location>
</feature>
<evidence type="ECO:0000256" key="1">
    <source>
        <dbReference type="ARBA" id="ARBA00004651"/>
    </source>
</evidence>